<keyword evidence="2" id="KW-0732">Signal</keyword>
<evidence type="ECO:0000313" key="4">
    <source>
        <dbReference type="Proteomes" id="UP000507470"/>
    </source>
</evidence>
<keyword evidence="1" id="KW-0812">Transmembrane</keyword>
<evidence type="ECO:0000256" key="1">
    <source>
        <dbReference type="SAM" id="Phobius"/>
    </source>
</evidence>
<accession>A0A6J8BPN7</accession>
<reference evidence="3 4" key="1">
    <citation type="submission" date="2020-06" db="EMBL/GenBank/DDBJ databases">
        <authorList>
            <person name="Li R."/>
            <person name="Bekaert M."/>
        </authorList>
    </citation>
    <scope>NUCLEOTIDE SEQUENCE [LARGE SCALE GENOMIC DNA]</scope>
    <source>
        <strain evidence="4">wild</strain>
    </source>
</reference>
<dbReference type="EMBL" id="CACVKT020003803">
    <property type="protein sequence ID" value="CAC5385895.1"/>
    <property type="molecule type" value="Genomic_DNA"/>
</dbReference>
<name>A0A6J8BPN7_MYTCO</name>
<evidence type="ECO:0000256" key="2">
    <source>
        <dbReference type="SAM" id="SignalP"/>
    </source>
</evidence>
<feature type="chain" id="PRO_5026741651" description="C-type lectin domain-containing protein" evidence="2">
    <location>
        <begin position="19"/>
        <end position="586"/>
    </location>
</feature>
<feature type="transmembrane region" description="Helical" evidence="1">
    <location>
        <begin position="404"/>
        <end position="425"/>
    </location>
</feature>
<dbReference type="CDD" id="cd00037">
    <property type="entry name" value="CLECT"/>
    <property type="match status" value="1"/>
</dbReference>
<organism evidence="3 4">
    <name type="scientific">Mytilus coruscus</name>
    <name type="common">Sea mussel</name>
    <dbReference type="NCBI Taxonomy" id="42192"/>
    <lineage>
        <taxon>Eukaryota</taxon>
        <taxon>Metazoa</taxon>
        <taxon>Spiralia</taxon>
        <taxon>Lophotrochozoa</taxon>
        <taxon>Mollusca</taxon>
        <taxon>Bivalvia</taxon>
        <taxon>Autobranchia</taxon>
        <taxon>Pteriomorphia</taxon>
        <taxon>Mytilida</taxon>
        <taxon>Mytiloidea</taxon>
        <taxon>Mytilidae</taxon>
        <taxon>Mytilinae</taxon>
        <taxon>Mytilus</taxon>
    </lineage>
</organism>
<evidence type="ECO:0000313" key="3">
    <source>
        <dbReference type="EMBL" id="CAC5385895.1"/>
    </source>
</evidence>
<feature type="signal peptide" evidence="2">
    <location>
        <begin position="1"/>
        <end position="18"/>
    </location>
</feature>
<evidence type="ECO:0008006" key="5">
    <source>
        <dbReference type="Google" id="ProtNLM"/>
    </source>
</evidence>
<dbReference type="Proteomes" id="UP000507470">
    <property type="component" value="Unassembled WGS sequence"/>
</dbReference>
<gene>
    <name evidence="3" type="ORF">MCOR_21394</name>
</gene>
<keyword evidence="1" id="KW-0472">Membrane</keyword>
<keyword evidence="4" id="KW-1185">Reference proteome</keyword>
<dbReference type="AlphaFoldDB" id="A0A6J8BPN7"/>
<keyword evidence="1" id="KW-1133">Transmembrane helix</keyword>
<sequence length="586" mass="66465">MKYMRFALFCILFRVCFMINNDTTDVHVKYIPQRKTWSEAEKSCQDEGGRLATDKDSILTCDKLEGDINSDNGSTFWSGKYTTMTAWISREGCYNISNITDMPHSLSECFEVCRHKTTIFQSFAYRPRDQKCVCLHGNILMQSHESHNCSDFLKSNTTYLLYRVINSNSFNSTGNCAFVDCSNGHRMEASTCNDKRRPFCGIYSNPVVSPDDVDWMISQEKCKDTIPIKTYNNICAVISHDERKGIWLPIEKIALRTEISDDGIDHGQGVTQCTSYHCNKGKEDTIANTACKNKTDGFFCLLHNGTKTTNVNKKQQTTTHVTSKQQTTINLILKHTVTKESTEYVKQTATSNTGTDLKHSGNTLITTTNITTKPRRTTDVKMVKSVPSNSTDYWKDTPTSDTGLVVGGAVGTVLLIFAIVLIVVIKIRCKNATSKNENGNFFELRNGKSPVYEDQHRKTGSSNDKMFNKKLYDEQCLTPCKIVPDESIRNEINNREDCKRHNYDYAVPIETKRTQSSPKQEDFKDGIDVESEYDILNKTPRSLNNTLEHNIYDTTIASRCESDPTYNTSTSILSNQKNVDDMYDRL</sequence>
<proteinExistence type="predicted"/>
<protein>
    <recommendedName>
        <fullName evidence="5">C-type lectin domain-containing protein</fullName>
    </recommendedName>
</protein>